<sequence>YTYEVCNTGDYCDTKCPQPLKPAEPKVWCAVTSSENGLVIQGKDCQNNYCLYVGVTSYYGDTVVTRSCTPFDSVLMIDGRTATANNLCYTTTINGVQYSYEVCNNGNYCDTHCSGSSHSLLLALLLLPLTYLLKH</sequence>
<keyword evidence="2" id="KW-1185">Reference proteome</keyword>
<comment type="caution">
    <text evidence="1">The sequence shown here is derived from an EMBL/GenBank/DDBJ whole genome shotgun (WGS) entry which is preliminary data.</text>
</comment>
<proteinExistence type="predicted"/>
<organism evidence="1 2">
    <name type="scientific">Pristionchus fissidentatus</name>
    <dbReference type="NCBI Taxonomy" id="1538716"/>
    <lineage>
        <taxon>Eukaryota</taxon>
        <taxon>Metazoa</taxon>
        <taxon>Ecdysozoa</taxon>
        <taxon>Nematoda</taxon>
        <taxon>Chromadorea</taxon>
        <taxon>Rhabditida</taxon>
        <taxon>Rhabditina</taxon>
        <taxon>Diplogasteromorpha</taxon>
        <taxon>Diplogasteroidea</taxon>
        <taxon>Neodiplogasteridae</taxon>
        <taxon>Pristionchus</taxon>
    </lineage>
</organism>
<feature type="non-terminal residue" evidence="1">
    <location>
        <position position="1"/>
    </location>
</feature>
<reference evidence="1" key="1">
    <citation type="submission" date="2023-10" db="EMBL/GenBank/DDBJ databases">
        <title>Genome assembly of Pristionchus species.</title>
        <authorList>
            <person name="Yoshida K."/>
            <person name="Sommer R.J."/>
        </authorList>
    </citation>
    <scope>NUCLEOTIDE SEQUENCE</scope>
    <source>
        <strain evidence="1">RS5133</strain>
    </source>
</reference>
<gene>
    <name evidence="1" type="ORF">PFISCL1PPCAC_7008</name>
</gene>
<dbReference type="EMBL" id="BTSY01000002">
    <property type="protein sequence ID" value="GMT15711.1"/>
    <property type="molecule type" value="Genomic_DNA"/>
</dbReference>
<protein>
    <submittedName>
        <fullName evidence="1">Uncharacterized protein</fullName>
    </submittedName>
</protein>
<evidence type="ECO:0000313" key="2">
    <source>
        <dbReference type="Proteomes" id="UP001432322"/>
    </source>
</evidence>
<evidence type="ECO:0000313" key="1">
    <source>
        <dbReference type="EMBL" id="GMT15711.1"/>
    </source>
</evidence>
<name>A0AAV5VAE6_9BILA</name>
<dbReference type="AlphaFoldDB" id="A0AAV5VAE6"/>
<dbReference type="Proteomes" id="UP001432322">
    <property type="component" value="Unassembled WGS sequence"/>
</dbReference>
<accession>A0AAV5VAE6</accession>